<dbReference type="EMBL" id="SADV01000014">
    <property type="protein sequence ID" value="TQR30256.1"/>
    <property type="molecule type" value="Genomic_DNA"/>
</dbReference>
<dbReference type="InterPro" id="IPR043128">
    <property type="entry name" value="Rev_trsase/Diguanyl_cyclase"/>
</dbReference>
<reference evidence="3 4" key="1">
    <citation type="submission" date="2018-03" db="EMBL/GenBank/DDBJ databases">
        <title>Aerobic endospore-forming bacteria genome sequencing and assembly.</title>
        <authorList>
            <person name="Cavalcante D.A."/>
            <person name="Driks A."/>
            <person name="Putonti C."/>
            <person name="De-Souza M.T."/>
        </authorList>
    </citation>
    <scope>NUCLEOTIDE SEQUENCE [LARGE SCALE GENOMIC DNA]</scope>
    <source>
        <strain evidence="3 4">SDF0037</strain>
    </source>
</reference>
<organism evidence="3 4">
    <name type="scientific">Lysinibacillus sphaericus</name>
    <name type="common">Bacillus sphaericus</name>
    <dbReference type="NCBI Taxonomy" id="1421"/>
    <lineage>
        <taxon>Bacteria</taxon>
        <taxon>Bacillati</taxon>
        <taxon>Bacillota</taxon>
        <taxon>Bacilli</taxon>
        <taxon>Bacillales</taxon>
        <taxon>Bacillaceae</taxon>
        <taxon>Lysinibacillus</taxon>
    </lineage>
</organism>
<dbReference type="OrthoDB" id="9759607at2"/>
<dbReference type="CDD" id="cd01949">
    <property type="entry name" value="GGDEF"/>
    <property type="match status" value="1"/>
</dbReference>
<dbReference type="SMART" id="SM00267">
    <property type="entry name" value="GGDEF"/>
    <property type="match status" value="1"/>
</dbReference>
<dbReference type="InterPro" id="IPR050469">
    <property type="entry name" value="Diguanylate_Cyclase"/>
</dbReference>
<dbReference type="GO" id="GO:0052621">
    <property type="term" value="F:diguanylate cyclase activity"/>
    <property type="evidence" value="ECO:0007669"/>
    <property type="project" value="TreeGrafter"/>
</dbReference>
<keyword evidence="1" id="KW-0812">Transmembrane</keyword>
<sequence>MGKFKLKLSFVIVSMTVMIVLATSSVSIWSGYQNFNDILMQNKIVMQENYVKEVSIITESYVQEKLREPNRDQSIEPYMVQVVDKLLDERVVSFSAFIKSILMPLLLWLVAVLVLVVWLAFKIARPLKQLFISVEREEVQKLEEINGWYYEAHSLKKVVQNMVISSGNRIFDLTNQLNIDALTGIPNRRRMDQILNELIINKVPHSIVLIDLDDFKSINDTYGHTVGDEVLKAFAGHMQENIERQGMCFRYGGEEFLVILPSTTIDVALEVAENLRIKQAVLDTACGRPVTMSAGITSFTANIKTANQIITIADQALYKAKQSGRNCICVVEELSEKIIK</sequence>
<evidence type="ECO:0000313" key="3">
    <source>
        <dbReference type="EMBL" id="TQR30256.1"/>
    </source>
</evidence>
<dbReference type="InterPro" id="IPR029787">
    <property type="entry name" value="Nucleotide_cyclase"/>
</dbReference>
<dbReference type="Proteomes" id="UP000317944">
    <property type="component" value="Unassembled WGS sequence"/>
</dbReference>
<dbReference type="SUPFAM" id="SSF55073">
    <property type="entry name" value="Nucleotide cyclase"/>
    <property type="match status" value="1"/>
</dbReference>
<dbReference type="AlphaFoldDB" id="A0A544UD23"/>
<dbReference type="InterPro" id="IPR000160">
    <property type="entry name" value="GGDEF_dom"/>
</dbReference>
<gene>
    <name evidence="3" type="ORF">C7Y47_16010</name>
</gene>
<protein>
    <submittedName>
        <fullName evidence="3">GGDEF domain-containing protein</fullName>
    </submittedName>
</protein>
<dbReference type="RefSeq" id="WP_142509683.1">
    <property type="nucleotide sequence ID" value="NZ_SADV01000014.1"/>
</dbReference>
<dbReference type="Gene3D" id="3.30.70.270">
    <property type="match status" value="1"/>
</dbReference>
<feature type="transmembrane region" description="Helical" evidence="1">
    <location>
        <begin position="101"/>
        <end position="121"/>
    </location>
</feature>
<dbReference type="PANTHER" id="PTHR45138">
    <property type="entry name" value="REGULATORY COMPONENTS OF SENSORY TRANSDUCTION SYSTEM"/>
    <property type="match status" value="1"/>
</dbReference>
<comment type="caution">
    <text evidence="3">The sequence shown here is derived from an EMBL/GenBank/DDBJ whole genome shotgun (WGS) entry which is preliminary data.</text>
</comment>
<name>A0A544UD23_LYSSH</name>
<dbReference type="GO" id="GO:0005886">
    <property type="term" value="C:plasma membrane"/>
    <property type="evidence" value="ECO:0007669"/>
    <property type="project" value="TreeGrafter"/>
</dbReference>
<dbReference type="NCBIfam" id="TIGR00254">
    <property type="entry name" value="GGDEF"/>
    <property type="match status" value="1"/>
</dbReference>
<evidence type="ECO:0000256" key="1">
    <source>
        <dbReference type="SAM" id="Phobius"/>
    </source>
</evidence>
<dbReference type="GO" id="GO:0043709">
    <property type="term" value="P:cell adhesion involved in single-species biofilm formation"/>
    <property type="evidence" value="ECO:0007669"/>
    <property type="project" value="TreeGrafter"/>
</dbReference>
<dbReference type="PANTHER" id="PTHR45138:SF9">
    <property type="entry name" value="DIGUANYLATE CYCLASE DGCM-RELATED"/>
    <property type="match status" value="1"/>
</dbReference>
<evidence type="ECO:0000313" key="4">
    <source>
        <dbReference type="Proteomes" id="UP000317944"/>
    </source>
</evidence>
<proteinExistence type="predicted"/>
<dbReference type="PROSITE" id="PS50887">
    <property type="entry name" value="GGDEF"/>
    <property type="match status" value="1"/>
</dbReference>
<keyword evidence="1" id="KW-1133">Transmembrane helix</keyword>
<dbReference type="GO" id="GO:1902201">
    <property type="term" value="P:negative regulation of bacterial-type flagellum-dependent cell motility"/>
    <property type="evidence" value="ECO:0007669"/>
    <property type="project" value="TreeGrafter"/>
</dbReference>
<keyword evidence="1" id="KW-0472">Membrane</keyword>
<dbReference type="Pfam" id="PF00990">
    <property type="entry name" value="GGDEF"/>
    <property type="match status" value="1"/>
</dbReference>
<accession>A0A544UD23</accession>
<feature type="domain" description="GGDEF" evidence="2">
    <location>
        <begin position="203"/>
        <end position="333"/>
    </location>
</feature>
<dbReference type="FunFam" id="3.30.70.270:FF:000001">
    <property type="entry name" value="Diguanylate cyclase domain protein"/>
    <property type="match status" value="1"/>
</dbReference>
<evidence type="ECO:0000259" key="2">
    <source>
        <dbReference type="PROSITE" id="PS50887"/>
    </source>
</evidence>
<feature type="transmembrane region" description="Helical" evidence="1">
    <location>
        <begin position="12"/>
        <end position="32"/>
    </location>
</feature>